<proteinExistence type="predicted"/>
<reference evidence="1" key="1">
    <citation type="journal article" date="2019" name="Philos. Trans. R. Soc. Lond., B, Biol. Sci.">
        <title>Targeted metagenomic recovery of four divergent viruses reveals shared and distinctive characteristics of giant viruses of marine eukaryotes.</title>
        <authorList>
            <person name="Needham D.M."/>
            <person name="Poirier C."/>
            <person name="Hehenberger E."/>
            <person name="Jimenez V."/>
            <person name="Swalwell J.E."/>
            <person name="Santoro A.E."/>
            <person name="Worden A.Z."/>
        </authorList>
    </citation>
    <scope>NUCLEOTIDE SEQUENCE</scope>
    <source>
        <strain evidence="1">MPacV-611</strain>
    </source>
</reference>
<evidence type="ECO:0000313" key="1">
    <source>
        <dbReference type="EMBL" id="QFG74563.1"/>
    </source>
</evidence>
<name>A0A5J6VKW1_9VIRU</name>
<sequence length="313" mass="36987">MEKNIFCHIIGLNKEEKNKIDKLINNNYEIIDLDEINTQIISDTDINKLYKKYASYKKNKNDMYKDINTQMINHWKKTLENIISNSITTKKKYVLVGSNYNFNNINKRVDIDAILKVNIIPSKSSIRNIIKNNLDNYRSEIIKGLYPVNNIDFNYIYNFRNKVFSMYKKNNYAEMTFDNLEELAKLNQNVSNNKNIYVCLKDDYNISSKIYPSDILNNNKVLYGYNNVLLSILENINLNKDDIKNILKTKNINILQKNMKGGKLDINRIIYKVCPITFLKYKHNNNIIHISFNPTQILEKHEINIKNYLKDLL</sequence>
<protein>
    <submittedName>
        <fullName evidence="1">Uncharacterized protein</fullName>
    </submittedName>
</protein>
<accession>A0A5J6VKW1</accession>
<dbReference type="EMBL" id="MN448289">
    <property type="protein sequence ID" value="QFG74563.1"/>
    <property type="molecule type" value="Genomic_DNA"/>
</dbReference>
<organism evidence="1">
    <name type="scientific">Megaviridae environmental sample</name>
    <dbReference type="NCBI Taxonomy" id="1737588"/>
    <lineage>
        <taxon>Viruses</taxon>
        <taxon>Varidnaviria</taxon>
        <taxon>Bamfordvirae</taxon>
        <taxon>Nucleocytoviricota</taxon>
        <taxon>Megaviricetes</taxon>
        <taxon>Imitervirales</taxon>
        <taxon>Mimiviridae</taxon>
        <taxon>environmental samples</taxon>
    </lineage>
</organism>